<reference evidence="3" key="1">
    <citation type="submission" date="2015-11" db="EMBL/GenBank/DDBJ databases">
        <authorList>
            <person name="Holder M.E."/>
            <person name="Ajami N.J."/>
            <person name="Petrosino J.F."/>
        </authorList>
    </citation>
    <scope>NUCLEOTIDE SEQUENCE [LARGE SCALE GENOMIC DNA]</scope>
    <source>
        <strain evidence="3">F0113</strain>
    </source>
</reference>
<protein>
    <recommendedName>
        <fullName evidence="4">Lipid A 3-O-deacylase</fullName>
    </recommendedName>
</protein>
<dbReference type="RefSeq" id="WP_036888535.1">
    <property type="nucleotide sequence ID" value="NZ_CP013195.1"/>
</dbReference>
<evidence type="ECO:0000256" key="1">
    <source>
        <dbReference type="SAM" id="SignalP"/>
    </source>
</evidence>
<proteinExistence type="predicted"/>
<feature type="signal peptide" evidence="1">
    <location>
        <begin position="1"/>
        <end position="20"/>
    </location>
</feature>
<keyword evidence="3" id="KW-1185">Reference proteome</keyword>
<sequence length="395" mass="44227">MNKHILMVVWGMLATGTAAAQGEDSLAQEAPLIYRIEADVVPSKILHTNQYLRGENAEGRTMNHAFTARLKYAFQLPQGSVRAAVYKGAYQGVGVAYHDFNRQLGNPVSAFIFQGARIVGMAPRVSLNYEWNLGLTFGWHPFDLNDNPENKVIGSKVTAYIDADLYVGWQLSDCWDVNAGVSIVHFSNGNTAIPNAGLNVLGGRVSVAYYVNRRRDRAWRVRSIAPFRRRIGYDLVLYGAWRKHGIYLDGNPVALPGSYGVFGFTFNPLYHVNPWFNAGVSVDGVYDRSANLYYDDDYIVGVGDEDDEWSRVRRPSVAKQMALGLSGRAEFVMPFFTINLGYGHYVLNARGGFRGWYQMLALKVGVTKHLFANIGYSLHDFKHPNHLMLGLGVRW</sequence>
<dbReference type="Gene3D" id="2.40.160.20">
    <property type="match status" value="1"/>
</dbReference>
<dbReference type="STRING" id="76123.AS203_11160"/>
<name>A0A0S2KNC4_9BACT</name>
<dbReference type="Proteomes" id="UP000056252">
    <property type="component" value="Chromosome"/>
</dbReference>
<evidence type="ECO:0000313" key="3">
    <source>
        <dbReference type="Proteomes" id="UP000056252"/>
    </source>
</evidence>
<gene>
    <name evidence="2" type="ORF">AS203_11160</name>
</gene>
<dbReference type="Pfam" id="PF09411">
    <property type="entry name" value="PagL"/>
    <property type="match status" value="1"/>
</dbReference>
<dbReference type="eggNOG" id="COG1317">
    <property type="taxonomic scope" value="Bacteria"/>
</dbReference>
<accession>A0A0S2KNC4</accession>
<evidence type="ECO:0008006" key="4">
    <source>
        <dbReference type="Google" id="ProtNLM"/>
    </source>
</evidence>
<dbReference type="EMBL" id="CP013195">
    <property type="protein sequence ID" value="ALO49572.1"/>
    <property type="molecule type" value="Genomic_DNA"/>
</dbReference>
<dbReference type="AlphaFoldDB" id="A0A0S2KNC4"/>
<feature type="chain" id="PRO_5006602005" description="Lipid A 3-O-deacylase" evidence="1">
    <location>
        <begin position="21"/>
        <end position="395"/>
    </location>
</feature>
<keyword evidence="1" id="KW-0732">Signal</keyword>
<dbReference type="KEGG" id="peo:AS203_11160"/>
<organism evidence="2 3">
    <name type="scientific">Hoylesella enoeca</name>
    <dbReference type="NCBI Taxonomy" id="76123"/>
    <lineage>
        <taxon>Bacteria</taxon>
        <taxon>Pseudomonadati</taxon>
        <taxon>Bacteroidota</taxon>
        <taxon>Bacteroidia</taxon>
        <taxon>Bacteroidales</taxon>
        <taxon>Prevotellaceae</taxon>
        <taxon>Hoylesella</taxon>
    </lineage>
</organism>
<dbReference type="InterPro" id="IPR018550">
    <property type="entry name" value="Lipid-A_deacylase-rel"/>
</dbReference>
<dbReference type="OrthoDB" id="627554at2"/>
<evidence type="ECO:0000313" key="2">
    <source>
        <dbReference type="EMBL" id="ALO49572.1"/>
    </source>
</evidence>